<dbReference type="InterPro" id="IPR006132">
    <property type="entry name" value="Asp/Orn_carbamoyltranf_P-bd"/>
</dbReference>
<evidence type="ECO:0000256" key="2">
    <source>
        <dbReference type="ARBA" id="ARBA00022975"/>
    </source>
</evidence>
<dbReference type="Pfam" id="PF00185">
    <property type="entry name" value="OTCace"/>
    <property type="match status" value="1"/>
</dbReference>
<dbReference type="PANTHER" id="PTHR45753">
    <property type="entry name" value="ORNITHINE CARBAMOYLTRANSFERASE, MITOCHONDRIAL"/>
    <property type="match status" value="1"/>
</dbReference>
<dbReference type="EMBL" id="BARV01009140">
    <property type="protein sequence ID" value="GAI12772.1"/>
    <property type="molecule type" value="Genomic_DNA"/>
</dbReference>
<feature type="domain" description="Aspartate/ornithine carbamoyltransferase Asp/Orn-binding" evidence="3">
    <location>
        <begin position="169"/>
        <end position="253"/>
    </location>
</feature>
<dbReference type="GO" id="GO:0006520">
    <property type="term" value="P:amino acid metabolic process"/>
    <property type="evidence" value="ECO:0007669"/>
    <property type="project" value="InterPro"/>
</dbReference>
<feature type="non-terminal residue" evidence="6">
    <location>
        <position position="1"/>
    </location>
</feature>
<reference evidence="6" key="1">
    <citation type="journal article" date="2014" name="Front. Microbiol.">
        <title>High frequency of phylogenetically diverse reductive dehalogenase-homologous genes in deep subseafloor sedimentary metagenomes.</title>
        <authorList>
            <person name="Kawai M."/>
            <person name="Futagami T."/>
            <person name="Toyoda A."/>
            <person name="Takaki Y."/>
            <person name="Nishi S."/>
            <person name="Hori S."/>
            <person name="Arai W."/>
            <person name="Tsubouchi T."/>
            <person name="Morono Y."/>
            <person name="Uchiyama I."/>
            <person name="Ito T."/>
            <person name="Fujiyama A."/>
            <person name="Inagaki F."/>
            <person name="Takami H."/>
        </authorList>
    </citation>
    <scope>NUCLEOTIDE SEQUENCE</scope>
    <source>
        <strain evidence="6">Expedition CK06-06</strain>
    </source>
</reference>
<organism evidence="6">
    <name type="scientific">marine sediment metagenome</name>
    <dbReference type="NCBI Taxonomy" id="412755"/>
    <lineage>
        <taxon>unclassified sequences</taxon>
        <taxon>metagenomes</taxon>
        <taxon>ecological metagenomes</taxon>
    </lineage>
</organism>
<protein>
    <submittedName>
        <fullName evidence="6">Uncharacterized protein</fullName>
    </submittedName>
</protein>
<gene>
    <name evidence="6" type="ORF">S06H3_18138</name>
</gene>
<dbReference type="SUPFAM" id="SSF57825">
    <property type="entry name" value="Aspartate carbamoyltransferase, Regulatory-chain, C-terminal domain"/>
    <property type="match status" value="1"/>
</dbReference>
<dbReference type="SUPFAM" id="SSF53671">
    <property type="entry name" value="Aspartate/ornithine carbamoyltransferase"/>
    <property type="match status" value="2"/>
</dbReference>
<dbReference type="InterPro" id="IPR036792">
    <property type="entry name" value="Asp_carbatrfase_reg_C_sf"/>
</dbReference>
<evidence type="ECO:0000259" key="3">
    <source>
        <dbReference type="Pfam" id="PF00185"/>
    </source>
</evidence>
<evidence type="ECO:0000259" key="5">
    <source>
        <dbReference type="Pfam" id="PF02748"/>
    </source>
</evidence>
<feature type="non-terminal residue" evidence="6">
    <location>
        <position position="323"/>
    </location>
</feature>
<dbReference type="InterPro" id="IPR006130">
    <property type="entry name" value="Asp/Orn_carbamoylTrfase"/>
</dbReference>
<evidence type="ECO:0000259" key="4">
    <source>
        <dbReference type="Pfam" id="PF02729"/>
    </source>
</evidence>
<name>X1L0C0_9ZZZZ</name>
<keyword evidence="1" id="KW-0808">Transferase</keyword>
<dbReference type="InterPro" id="IPR006131">
    <property type="entry name" value="Asp_carbamoyltransf_Asp/Orn-bd"/>
</dbReference>
<dbReference type="GO" id="GO:0016743">
    <property type="term" value="F:carboxyl- or carbamoyltransferase activity"/>
    <property type="evidence" value="ECO:0007669"/>
    <property type="project" value="InterPro"/>
</dbReference>
<dbReference type="InterPro" id="IPR036901">
    <property type="entry name" value="Asp/Orn_carbamoylTrfase_sf"/>
</dbReference>
<proteinExistence type="predicted"/>
<evidence type="ECO:0000256" key="1">
    <source>
        <dbReference type="ARBA" id="ARBA00022679"/>
    </source>
</evidence>
<dbReference type="Pfam" id="PF02748">
    <property type="entry name" value="PyrI_C"/>
    <property type="match status" value="1"/>
</dbReference>
<evidence type="ECO:0000313" key="6">
    <source>
        <dbReference type="EMBL" id="GAI12772.1"/>
    </source>
</evidence>
<dbReference type="UniPathway" id="UPA00070">
    <property type="reaction ID" value="UER00116"/>
</dbReference>
<keyword evidence="2" id="KW-0665">Pyrimidine biosynthesis</keyword>
<dbReference type="AlphaFoldDB" id="X1L0C0"/>
<dbReference type="Pfam" id="PF02729">
    <property type="entry name" value="OTCace_N"/>
    <property type="match status" value="1"/>
</dbReference>
<dbReference type="PRINTS" id="PR00101">
    <property type="entry name" value="ATCASE"/>
</dbReference>
<feature type="domain" description="Aspartate/ornithine carbamoyltransferase carbamoyl-P binding" evidence="4">
    <location>
        <begin position="1"/>
        <end position="62"/>
    </location>
</feature>
<dbReference type="PRINTS" id="PR00100">
    <property type="entry name" value="AOTCASE"/>
</dbReference>
<feature type="domain" description="Aspartate carbamoyltransferase regulatory subunit C-terminal" evidence="5">
    <location>
        <begin position="284"/>
        <end position="323"/>
    </location>
</feature>
<dbReference type="Gene3D" id="2.30.30.20">
    <property type="entry name" value="Aspartate carbamoyltransferase regulatory subunit, C-terminal domain"/>
    <property type="match status" value="1"/>
</dbReference>
<dbReference type="GO" id="GO:0016597">
    <property type="term" value="F:amino acid binding"/>
    <property type="evidence" value="ECO:0007669"/>
    <property type="project" value="InterPro"/>
</dbReference>
<accession>X1L0C0</accession>
<dbReference type="GO" id="GO:0044205">
    <property type="term" value="P:'de novo' UMP biosynthetic process"/>
    <property type="evidence" value="ECO:0007669"/>
    <property type="project" value="UniProtKB-UniPathway"/>
</dbReference>
<comment type="caution">
    <text evidence="6">The sequence shown here is derived from an EMBL/GenBank/DDBJ whole genome shotgun (WGS) entry which is preliminary data.</text>
</comment>
<dbReference type="GO" id="GO:0005829">
    <property type="term" value="C:cytosol"/>
    <property type="evidence" value="ECO:0007669"/>
    <property type="project" value="TreeGrafter"/>
</dbReference>
<dbReference type="Gene3D" id="3.40.50.1370">
    <property type="entry name" value="Aspartate/ornithine carbamoyltransferase"/>
    <property type="match status" value="2"/>
</dbReference>
<dbReference type="InterPro" id="IPR020542">
    <property type="entry name" value="Asp_carbamoyltrfase_reg_C"/>
</dbReference>
<dbReference type="PANTHER" id="PTHR45753:SF6">
    <property type="entry name" value="ASPARTATE CARBAMOYLTRANSFERASE"/>
    <property type="match status" value="1"/>
</dbReference>
<sequence>KGESIADMARVVGSYADIIVIRHPWEGAARVVADYAGIPVINAGDGGHEHPTQTLCDLYTIKKERQTIKGLKIALWGDLKYGRTIHSLAYALARFGATILFRPVPGLEMPENILRKITTECKGELIKYDALGSVVKERLLPLDAIYITPSGPHQLAMMPDISIQIELEAGVDALYVTRLQKERHAPEAGGQGVRKGYLVDKKLLRGKEFKRTIVMHPLPRVDELAYEVDADPRSMYFKQASRGVPVRMALIALLLGAKEVTISEGDDSFIRKVDYPVYKRDSGVRCPNPTCVSNQETEIRYIKPEFKIVSLEPLTLKCIYCEQ</sequence>